<dbReference type="SMART" id="SM00463">
    <property type="entry name" value="SMR"/>
    <property type="match status" value="1"/>
</dbReference>
<gene>
    <name evidence="5" type="ORF">Salat_0288900</name>
</gene>
<dbReference type="InterPro" id="IPR011990">
    <property type="entry name" value="TPR-like_helical_dom_sf"/>
</dbReference>
<feature type="repeat" description="PPR" evidence="3">
    <location>
        <begin position="424"/>
        <end position="458"/>
    </location>
</feature>
<dbReference type="PROSITE" id="PS50828">
    <property type="entry name" value="SMR"/>
    <property type="match status" value="1"/>
</dbReference>
<dbReference type="InterPro" id="IPR002625">
    <property type="entry name" value="Smr_dom"/>
</dbReference>
<reference evidence="5" key="1">
    <citation type="submission" date="2020-06" db="EMBL/GenBank/DDBJ databases">
        <authorList>
            <person name="Li T."/>
            <person name="Hu X."/>
            <person name="Zhang T."/>
            <person name="Song X."/>
            <person name="Zhang H."/>
            <person name="Dai N."/>
            <person name="Sheng W."/>
            <person name="Hou X."/>
            <person name="Wei L."/>
        </authorList>
    </citation>
    <scope>NUCLEOTIDE SEQUENCE</scope>
    <source>
        <strain evidence="5">3651</strain>
        <tissue evidence="5">Leaf</tissue>
    </source>
</reference>
<feature type="domain" description="Smr" evidence="4">
    <location>
        <begin position="682"/>
        <end position="758"/>
    </location>
</feature>
<evidence type="ECO:0000313" key="6">
    <source>
        <dbReference type="Proteomes" id="UP001293254"/>
    </source>
</evidence>
<feature type="repeat" description="PPR" evidence="3">
    <location>
        <begin position="354"/>
        <end position="388"/>
    </location>
</feature>
<feature type="repeat" description="PPR" evidence="3">
    <location>
        <begin position="319"/>
        <end position="353"/>
    </location>
</feature>
<evidence type="ECO:0000256" key="1">
    <source>
        <dbReference type="ARBA" id="ARBA00007626"/>
    </source>
</evidence>
<dbReference type="Pfam" id="PF13041">
    <property type="entry name" value="PPR_2"/>
    <property type="match status" value="1"/>
</dbReference>
<reference evidence="5" key="2">
    <citation type="journal article" date="2024" name="Plant">
        <title>Genomic evolution and insights into agronomic trait innovations of Sesamum species.</title>
        <authorList>
            <person name="Miao H."/>
            <person name="Wang L."/>
            <person name="Qu L."/>
            <person name="Liu H."/>
            <person name="Sun Y."/>
            <person name="Le M."/>
            <person name="Wang Q."/>
            <person name="Wei S."/>
            <person name="Zheng Y."/>
            <person name="Lin W."/>
            <person name="Duan Y."/>
            <person name="Cao H."/>
            <person name="Xiong S."/>
            <person name="Wang X."/>
            <person name="Wei L."/>
            <person name="Li C."/>
            <person name="Ma Q."/>
            <person name="Ju M."/>
            <person name="Zhao R."/>
            <person name="Li G."/>
            <person name="Mu C."/>
            <person name="Tian Q."/>
            <person name="Mei H."/>
            <person name="Zhang T."/>
            <person name="Gao T."/>
            <person name="Zhang H."/>
        </authorList>
    </citation>
    <scope>NUCLEOTIDE SEQUENCE</scope>
    <source>
        <strain evidence="5">3651</strain>
    </source>
</reference>
<comment type="similarity">
    <text evidence="1">Belongs to the PPR family. P subfamily.</text>
</comment>
<feature type="repeat" description="PPR" evidence="3">
    <location>
        <begin position="389"/>
        <end position="423"/>
    </location>
</feature>
<dbReference type="PANTHER" id="PTHR47447">
    <property type="entry name" value="OS03G0856100 PROTEIN"/>
    <property type="match status" value="1"/>
</dbReference>
<comment type="caution">
    <text evidence="5">The sequence shown here is derived from an EMBL/GenBank/DDBJ whole genome shotgun (WGS) entry which is preliminary data.</text>
</comment>
<name>A0AAE1YZI2_9LAMI</name>
<dbReference type="FunFam" id="1.25.40.10:FF:003121">
    <property type="entry name" value="Pentatricopeptide repeat-containing protein At1g79490, mitochondrial"/>
    <property type="match status" value="1"/>
</dbReference>
<dbReference type="Pfam" id="PF17177">
    <property type="entry name" value="PPR_long"/>
    <property type="match status" value="1"/>
</dbReference>
<evidence type="ECO:0000256" key="2">
    <source>
        <dbReference type="ARBA" id="ARBA00022737"/>
    </source>
</evidence>
<dbReference type="PANTHER" id="PTHR47447:SF17">
    <property type="entry name" value="OS12G0638900 PROTEIN"/>
    <property type="match status" value="1"/>
</dbReference>
<dbReference type="PROSITE" id="PS51375">
    <property type="entry name" value="PPR"/>
    <property type="match status" value="7"/>
</dbReference>
<feature type="repeat" description="PPR" evidence="3">
    <location>
        <begin position="284"/>
        <end position="318"/>
    </location>
</feature>
<proteinExistence type="inferred from homology"/>
<keyword evidence="6" id="KW-1185">Reference proteome</keyword>
<dbReference type="Pfam" id="PF01535">
    <property type="entry name" value="PPR"/>
    <property type="match status" value="1"/>
</dbReference>
<sequence length="808" mass="90836">MILRTLLSKNLRQSRKLFGGNNIELKSLSLLDSPDSIFGKVTGFAVSNDSNFRRGYCSGKQGREDSHEFTEEIDYLDESGSVIYSGKGIRSVEPGMDDHVMVGGLKKPILNISAVAKIVEVVKRWRWGPDMETQLDKLQFVPNMTHITQALKIIDDSDALLSLFRWAKRQPWYLPNDECYVMLFDKLNLSRDFDGIQSVFEEMVRDSSGNGMSSSGAYNRVLQYLAKAEKLEVTFCCFKKIQELDCKLDTQTYNSLITLFLTKGLPYKAFEIYENMEKNGCALDASTYDMMIPSLAKSGRLDAAMKLFQEMKEKSYRPTSGIFVSLVDTMGKAGRLDTAIKVYMEMQGFGLRASGAMFVSLIESFVKAGKLETALRLWDEMKKAGFRPNYGLYTMIVEAHAKSGKLEIAMSIFSDMEKAGFLPTPSTYSSLLEMQAASGQVDAAMKLYNSMTNAGLRPGLSTYTALLTLLAKKKLVDVAAKILLEMKAMGYSVEVNASDVLMVYIKDGSVDLALRWLRFMGSSGIRTNNFIIRQLFESCMKNGLYESAKPLLETYVNAAAKVDLILYTSILAHLVRCQEELNERHLMSILSATKHKAHAFLCGLFTGPEQRKQPVLSFVREFFQGIDYELEEGAARYFVNVLLNYLVLMGQINRARCVWKVAYENKLFPKAIVFDQHIAWSLDVRNLSVGAALIAVVHTLHRFRKRMLYYGVVPRRLKLVTGPTLKIVVAQMLSSMESPFEVSKVVLRAPGDSVLEWFKKPIVQQFLLNEIPSRSDILMHKLNTLFPSSAPEIRSLSPPKPLVAGKGM</sequence>
<protein>
    <submittedName>
        <fullName evidence="5">Pentatricopeptide repeat-containing protein, mitochondrial</fullName>
    </submittedName>
</protein>
<evidence type="ECO:0000259" key="4">
    <source>
        <dbReference type="PROSITE" id="PS50828"/>
    </source>
</evidence>
<dbReference type="Gene3D" id="1.25.40.10">
    <property type="entry name" value="Tetratricopeptide repeat domain"/>
    <property type="match status" value="4"/>
</dbReference>
<accession>A0AAE1YZI2</accession>
<dbReference type="AlphaFoldDB" id="A0AAE1YZI2"/>
<dbReference type="Proteomes" id="UP001293254">
    <property type="component" value="Unassembled WGS sequence"/>
</dbReference>
<feature type="repeat" description="PPR" evidence="3">
    <location>
        <begin position="459"/>
        <end position="493"/>
    </location>
</feature>
<evidence type="ECO:0000313" key="5">
    <source>
        <dbReference type="EMBL" id="KAK4439540.1"/>
    </source>
</evidence>
<feature type="repeat" description="PPR" evidence="3">
    <location>
        <begin position="249"/>
        <end position="283"/>
    </location>
</feature>
<dbReference type="InterPro" id="IPR033443">
    <property type="entry name" value="PROP1-like_PPR_dom"/>
</dbReference>
<organism evidence="5 6">
    <name type="scientific">Sesamum alatum</name>
    <dbReference type="NCBI Taxonomy" id="300844"/>
    <lineage>
        <taxon>Eukaryota</taxon>
        <taxon>Viridiplantae</taxon>
        <taxon>Streptophyta</taxon>
        <taxon>Embryophyta</taxon>
        <taxon>Tracheophyta</taxon>
        <taxon>Spermatophyta</taxon>
        <taxon>Magnoliopsida</taxon>
        <taxon>eudicotyledons</taxon>
        <taxon>Gunneridae</taxon>
        <taxon>Pentapetalae</taxon>
        <taxon>asterids</taxon>
        <taxon>lamiids</taxon>
        <taxon>Lamiales</taxon>
        <taxon>Pedaliaceae</taxon>
        <taxon>Sesamum</taxon>
    </lineage>
</organism>
<dbReference type="EMBL" id="JACGWO010000001">
    <property type="protein sequence ID" value="KAK4439540.1"/>
    <property type="molecule type" value="Genomic_DNA"/>
</dbReference>
<dbReference type="InterPro" id="IPR002885">
    <property type="entry name" value="PPR_rpt"/>
</dbReference>
<evidence type="ECO:0000256" key="3">
    <source>
        <dbReference type="PROSITE-ProRule" id="PRU00708"/>
    </source>
</evidence>
<dbReference type="NCBIfam" id="TIGR00756">
    <property type="entry name" value="PPR"/>
    <property type="match status" value="6"/>
</dbReference>
<keyword evidence="2" id="KW-0677">Repeat</keyword>